<evidence type="ECO:0000256" key="2">
    <source>
        <dbReference type="ARBA" id="ARBA00023239"/>
    </source>
</evidence>
<protein>
    <recommendedName>
        <fullName evidence="1">glutathione-specific gamma-glutamylcyclotransferase</fullName>
        <ecNumber evidence="1">4.3.2.7</ecNumber>
    </recommendedName>
</protein>
<dbReference type="InterPro" id="IPR013024">
    <property type="entry name" value="GGCT-like"/>
</dbReference>
<evidence type="ECO:0000256" key="1">
    <source>
        <dbReference type="ARBA" id="ARBA00012344"/>
    </source>
</evidence>
<evidence type="ECO:0000313" key="3">
    <source>
        <dbReference type="EMBL" id="WZU67588.1"/>
    </source>
</evidence>
<dbReference type="Gene3D" id="3.10.490.10">
    <property type="entry name" value="Gamma-glutamyl cyclotransferase-like"/>
    <property type="match status" value="1"/>
</dbReference>
<dbReference type="Proteomes" id="UP001470809">
    <property type="component" value="Chromosome"/>
</dbReference>
<dbReference type="EC" id="4.3.2.7" evidence="1"/>
<name>A0AAN0MAK9_9RHOB</name>
<keyword evidence="4" id="KW-1185">Reference proteome</keyword>
<sequence length="182" mass="20443">MNDPAFFGYGSLVNLDTHDYADPRPAKLHGWRREWRHTDLRDLAFLSVRQDADSVIAGVAAKVPGGDWSSLDLRETGYRRHDVTDQLSVDGHRAVTAVYQVDPTYGVPPEPQGILLSYLDVVVQGFYRLYGASGVSDFFATTDGWQAPIIDDRAEPRYPRHRILSAEERSLVDRHLMQVGAC</sequence>
<gene>
    <name evidence="3" type="ORF">AABB31_22200</name>
</gene>
<dbReference type="RefSeq" id="WP_342076899.1">
    <property type="nucleotide sequence ID" value="NZ_CP151767.2"/>
</dbReference>
<dbReference type="SUPFAM" id="SSF110857">
    <property type="entry name" value="Gamma-glutamyl cyclotransferase-like"/>
    <property type="match status" value="1"/>
</dbReference>
<proteinExistence type="predicted"/>
<organism evidence="3 4">
    <name type="scientific">Yoonia rhodophyticola</name>
    <dbReference type="NCBI Taxonomy" id="3137370"/>
    <lineage>
        <taxon>Bacteria</taxon>
        <taxon>Pseudomonadati</taxon>
        <taxon>Pseudomonadota</taxon>
        <taxon>Alphaproteobacteria</taxon>
        <taxon>Rhodobacterales</taxon>
        <taxon>Paracoccaceae</taxon>
        <taxon>Yoonia</taxon>
    </lineage>
</organism>
<dbReference type="AlphaFoldDB" id="A0AAN0MAK9"/>
<dbReference type="GO" id="GO:0006751">
    <property type="term" value="P:glutathione catabolic process"/>
    <property type="evidence" value="ECO:0007669"/>
    <property type="project" value="InterPro"/>
</dbReference>
<dbReference type="InterPro" id="IPR036568">
    <property type="entry name" value="GGCT-like_sf"/>
</dbReference>
<dbReference type="Pfam" id="PF04752">
    <property type="entry name" value="ChaC"/>
    <property type="match status" value="1"/>
</dbReference>
<reference evidence="3" key="1">
    <citation type="submission" date="2024-08" db="EMBL/GenBank/DDBJ databases">
        <title>Phylogenomic analyses of a clade within the roseobacter group suggest taxonomic reassignments of species of the genera Aestuariivita, Citreicella, Loktanella, Nautella, Pelagibaca, Ruegeria, Thalassobius, Thiobacimonas and Tropicibacter, and the proposal o.</title>
        <authorList>
            <person name="Jeon C.O."/>
        </authorList>
    </citation>
    <scope>NUCLEOTIDE SEQUENCE</scope>
    <source>
        <strain evidence="3">SS1-5</strain>
    </source>
</reference>
<dbReference type="EMBL" id="CP151767">
    <property type="protein sequence ID" value="WZU67588.1"/>
    <property type="molecule type" value="Genomic_DNA"/>
</dbReference>
<evidence type="ECO:0000313" key="4">
    <source>
        <dbReference type="Proteomes" id="UP001470809"/>
    </source>
</evidence>
<dbReference type="KEGG" id="yrh:AABB31_22200"/>
<dbReference type="CDD" id="cd06661">
    <property type="entry name" value="GGCT_like"/>
    <property type="match status" value="1"/>
</dbReference>
<dbReference type="InterPro" id="IPR006840">
    <property type="entry name" value="ChaC"/>
</dbReference>
<accession>A0AAN0MAK9</accession>
<dbReference type="GO" id="GO:0061928">
    <property type="term" value="F:glutathione specific gamma-glutamylcyclotransferase activity"/>
    <property type="evidence" value="ECO:0007669"/>
    <property type="project" value="UniProtKB-EC"/>
</dbReference>
<keyword evidence="2" id="KW-0456">Lyase</keyword>